<keyword evidence="6 7" id="KW-0472">Membrane</keyword>
<evidence type="ECO:0000313" key="10">
    <source>
        <dbReference type="Proteomes" id="UP000192660"/>
    </source>
</evidence>
<gene>
    <name evidence="9" type="ORF">SAMN00768000_3042</name>
</gene>
<feature type="transmembrane region" description="Helical" evidence="7">
    <location>
        <begin position="178"/>
        <end position="199"/>
    </location>
</feature>
<dbReference type="Proteomes" id="UP000192660">
    <property type="component" value="Unassembled WGS sequence"/>
</dbReference>
<feature type="transmembrane region" description="Helical" evidence="7">
    <location>
        <begin position="33"/>
        <end position="51"/>
    </location>
</feature>
<keyword evidence="10" id="KW-1185">Reference proteome</keyword>
<organism evidence="9 10">
    <name type="scientific">Sulfobacillus thermosulfidooxidans (strain DSM 9293 / VKM B-1269 / AT-1)</name>
    <dbReference type="NCBI Taxonomy" id="929705"/>
    <lineage>
        <taxon>Bacteria</taxon>
        <taxon>Bacillati</taxon>
        <taxon>Bacillota</taxon>
        <taxon>Clostridia</taxon>
        <taxon>Eubacteriales</taxon>
        <taxon>Clostridiales Family XVII. Incertae Sedis</taxon>
        <taxon>Sulfobacillus</taxon>
    </lineage>
</organism>
<feature type="transmembrane region" description="Helical" evidence="7">
    <location>
        <begin position="63"/>
        <end position="84"/>
    </location>
</feature>
<proteinExistence type="inferred from homology"/>
<keyword evidence="4 7" id="KW-0812">Transmembrane</keyword>
<dbReference type="AlphaFoldDB" id="A0A1W1WKN7"/>
<dbReference type="InterPro" id="IPR037185">
    <property type="entry name" value="EmrE-like"/>
</dbReference>
<dbReference type="PANTHER" id="PTHR32322">
    <property type="entry name" value="INNER MEMBRANE TRANSPORTER"/>
    <property type="match status" value="1"/>
</dbReference>
<dbReference type="STRING" id="28034.BFX07_10940"/>
<feature type="domain" description="EamA" evidence="8">
    <location>
        <begin position="148"/>
        <end position="281"/>
    </location>
</feature>
<comment type="subcellular location">
    <subcellularLocation>
        <location evidence="1">Cell membrane</location>
        <topology evidence="1">Multi-pass membrane protein</topology>
    </subcellularLocation>
</comment>
<evidence type="ECO:0000256" key="2">
    <source>
        <dbReference type="ARBA" id="ARBA00007362"/>
    </source>
</evidence>
<feature type="transmembrane region" description="Helical" evidence="7">
    <location>
        <begin position="96"/>
        <end position="113"/>
    </location>
</feature>
<dbReference type="Pfam" id="PF00892">
    <property type="entry name" value="EamA"/>
    <property type="match status" value="2"/>
</dbReference>
<name>A0A1W1WKN7_SULTA</name>
<accession>A0A1W1WKN7</accession>
<protein>
    <submittedName>
        <fullName evidence="9">Threonine/homoserine efflux transporter RhtA</fullName>
    </submittedName>
</protein>
<feature type="transmembrane region" description="Helical" evidence="7">
    <location>
        <begin position="120"/>
        <end position="140"/>
    </location>
</feature>
<dbReference type="RefSeq" id="WP_020374086.1">
    <property type="nucleotide sequence ID" value="NZ_FWWY01000001.1"/>
</dbReference>
<feature type="transmembrane region" description="Helical" evidence="7">
    <location>
        <begin position="272"/>
        <end position="292"/>
    </location>
</feature>
<dbReference type="EMBL" id="FWWY01000001">
    <property type="protein sequence ID" value="SMC06836.1"/>
    <property type="molecule type" value="Genomic_DNA"/>
</dbReference>
<keyword evidence="5 7" id="KW-1133">Transmembrane helix</keyword>
<dbReference type="Gene3D" id="1.10.3730.20">
    <property type="match status" value="1"/>
</dbReference>
<sequence length="301" mass="32302">MRWKFILYLIAANVLWAGNYLAGRVLRFSMGPFTLNGVRWIISAVVLWLIVRKRGEIVPLLQEWKAFLLLGFIGMFLFSSLTYWGLTMVPAGEAGLLSGFTPLAVLVAGFVIAQDKVRLWQWLMVAVSIGGEILLLGGGASTQTGSIFGAVVLIFAALSWGVYTALGRRYRYRFSPLVLTTGAAVWGAIPSALLGIWNLSTHPVTLSINSGLALLYVSTMASVVAFMMWSAGVNRLGSGTAAPYMNLLPVFTALLAVLLLHETLSATQLEGGLIVVAGAVGAGFSRTVPVTVKESQTSMLE</sequence>
<dbReference type="PANTHER" id="PTHR32322:SF18">
    <property type="entry name" value="S-ADENOSYLMETHIONINE_S-ADENOSYLHOMOCYSTEINE TRANSPORTER"/>
    <property type="match status" value="1"/>
</dbReference>
<feature type="domain" description="EamA" evidence="8">
    <location>
        <begin position="5"/>
        <end position="136"/>
    </location>
</feature>
<dbReference type="GO" id="GO:0005886">
    <property type="term" value="C:plasma membrane"/>
    <property type="evidence" value="ECO:0007669"/>
    <property type="project" value="UniProtKB-SubCell"/>
</dbReference>
<dbReference type="InterPro" id="IPR000620">
    <property type="entry name" value="EamA_dom"/>
</dbReference>
<keyword evidence="3" id="KW-1003">Cell membrane</keyword>
<evidence type="ECO:0000256" key="4">
    <source>
        <dbReference type="ARBA" id="ARBA00022692"/>
    </source>
</evidence>
<evidence type="ECO:0000256" key="6">
    <source>
        <dbReference type="ARBA" id="ARBA00023136"/>
    </source>
</evidence>
<evidence type="ECO:0000256" key="5">
    <source>
        <dbReference type="ARBA" id="ARBA00022989"/>
    </source>
</evidence>
<feature type="transmembrane region" description="Helical" evidence="7">
    <location>
        <begin position="146"/>
        <end position="166"/>
    </location>
</feature>
<evidence type="ECO:0000256" key="1">
    <source>
        <dbReference type="ARBA" id="ARBA00004651"/>
    </source>
</evidence>
<reference evidence="10" key="1">
    <citation type="submission" date="2017-04" db="EMBL/GenBank/DDBJ databases">
        <authorList>
            <person name="Varghese N."/>
            <person name="Submissions S."/>
        </authorList>
    </citation>
    <scope>NUCLEOTIDE SEQUENCE [LARGE SCALE GENOMIC DNA]</scope>
    <source>
        <strain evidence="10">DSM 9293</strain>
    </source>
</reference>
<evidence type="ECO:0000259" key="8">
    <source>
        <dbReference type="Pfam" id="PF00892"/>
    </source>
</evidence>
<dbReference type="InterPro" id="IPR050638">
    <property type="entry name" value="AA-Vitamin_Transporters"/>
</dbReference>
<dbReference type="OrthoDB" id="9805239at2"/>
<comment type="similarity">
    <text evidence="2">Belongs to the EamA transporter family.</text>
</comment>
<dbReference type="SUPFAM" id="SSF103481">
    <property type="entry name" value="Multidrug resistance efflux transporter EmrE"/>
    <property type="match status" value="2"/>
</dbReference>
<feature type="transmembrane region" description="Helical" evidence="7">
    <location>
        <begin position="241"/>
        <end position="260"/>
    </location>
</feature>
<evidence type="ECO:0000256" key="7">
    <source>
        <dbReference type="SAM" id="Phobius"/>
    </source>
</evidence>
<evidence type="ECO:0000313" key="9">
    <source>
        <dbReference type="EMBL" id="SMC06836.1"/>
    </source>
</evidence>
<feature type="transmembrane region" description="Helical" evidence="7">
    <location>
        <begin position="211"/>
        <end position="229"/>
    </location>
</feature>
<evidence type="ECO:0000256" key="3">
    <source>
        <dbReference type="ARBA" id="ARBA00022475"/>
    </source>
</evidence>